<dbReference type="InterPro" id="IPR005471">
    <property type="entry name" value="Tscrpt_reg_IclR_N"/>
</dbReference>
<dbReference type="Gene3D" id="3.30.450.40">
    <property type="match status" value="1"/>
</dbReference>
<dbReference type="Pfam" id="PF01614">
    <property type="entry name" value="IclR_C"/>
    <property type="match status" value="1"/>
</dbReference>
<dbReference type="PANTHER" id="PTHR30136:SF39">
    <property type="entry name" value="TRANSCRIPTIONAL REGULATORY PROTEIN"/>
    <property type="match status" value="1"/>
</dbReference>
<keyword evidence="7" id="KW-1185">Reference proteome</keyword>
<dbReference type="SUPFAM" id="SSF55781">
    <property type="entry name" value="GAF domain-like"/>
    <property type="match status" value="1"/>
</dbReference>
<dbReference type="Gene3D" id="1.10.10.10">
    <property type="entry name" value="Winged helix-like DNA-binding domain superfamily/Winged helix DNA-binding domain"/>
    <property type="match status" value="1"/>
</dbReference>
<dbReference type="EMBL" id="PGEZ01000001">
    <property type="protein sequence ID" value="PJJ58036.1"/>
    <property type="molecule type" value="Genomic_DNA"/>
</dbReference>
<dbReference type="SUPFAM" id="SSF46785">
    <property type="entry name" value="Winged helix' DNA-binding domain"/>
    <property type="match status" value="1"/>
</dbReference>
<dbReference type="InterPro" id="IPR029016">
    <property type="entry name" value="GAF-like_dom_sf"/>
</dbReference>
<dbReference type="SMART" id="SM00346">
    <property type="entry name" value="HTH_ICLR"/>
    <property type="match status" value="1"/>
</dbReference>
<dbReference type="Pfam" id="PF09339">
    <property type="entry name" value="HTH_IclR"/>
    <property type="match status" value="1"/>
</dbReference>
<evidence type="ECO:0000259" key="4">
    <source>
        <dbReference type="PROSITE" id="PS51077"/>
    </source>
</evidence>
<dbReference type="InterPro" id="IPR036390">
    <property type="entry name" value="WH_DNA-bd_sf"/>
</dbReference>
<dbReference type="InterPro" id="IPR050707">
    <property type="entry name" value="HTH_MetabolicPath_Reg"/>
</dbReference>
<evidence type="ECO:0000256" key="3">
    <source>
        <dbReference type="ARBA" id="ARBA00023163"/>
    </source>
</evidence>
<sequence>MAKRPAEPDAIDGSALDGGAGGVRSVQRALEILNLLDEERPQITIRDIVDNTGLAKTTAIRLAQTLVNAGLLWGTESGFMAGPGLWRWAHLAKNAWELPPEIRRMMTDMAREHQETVNLYIRRDIHRLCIASAQSPRTLRHVINVGDEFPLWTGASAKVLLHGAPEGLLARVVAGAPRGRVDLDDLRRQVAEVADVGYAVSHGERESGVSAVAVPLKDDGGRVVAALSMSGATHRFTDDTVADFASALRSASIAMSARGLGTAFRGAGA</sequence>
<dbReference type="GO" id="GO:0003677">
    <property type="term" value="F:DNA binding"/>
    <property type="evidence" value="ECO:0007669"/>
    <property type="project" value="UniProtKB-KW"/>
</dbReference>
<dbReference type="InterPro" id="IPR014757">
    <property type="entry name" value="Tscrpt_reg_IclR_C"/>
</dbReference>
<dbReference type="GO" id="GO:0003700">
    <property type="term" value="F:DNA-binding transcription factor activity"/>
    <property type="evidence" value="ECO:0007669"/>
    <property type="project" value="TreeGrafter"/>
</dbReference>
<evidence type="ECO:0000313" key="7">
    <source>
        <dbReference type="Proteomes" id="UP000230842"/>
    </source>
</evidence>
<proteinExistence type="predicted"/>
<keyword evidence="2 6" id="KW-0238">DNA-binding</keyword>
<protein>
    <submittedName>
        <fullName evidence="6">DNA-binding IclR family transcriptional regulator</fullName>
    </submittedName>
</protein>
<dbReference type="AlphaFoldDB" id="A0A2M9BJA1"/>
<evidence type="ECO:0000256" key="1">
    <source>
        <dbReference type="ARBA" id="ARBA00023015"/>
    </source>
</evidence>
<evidence type="ECO:0000313" key="6">
    <source>
        <dbReference type="EMBL" id="PJJ58036.1"/>
    </source>
</evidence>
<comment type="caution">
    <text evidence="6">The sequence shown here is derived from an EMBL/GenBank/DDBJ whole genome shotgun (WGS) entry which is preliminary data.</text>
</comment>
<dbReference type="PANTHER" id="PTHR30136">
    <property type="entry name" value="HELIX-TURN-HELIX TRANSCRIPTIONAL REGULATOR, ICLR FAMILY"/>
    <property type="match status" value="1"/>
</dbReference>
<dbReference type="PROSITE" id="PS51077">
    <property type="entry name" value="HTH_ICLR"/>
    <property type="match status" value="1"/>
</dbReference>
<evidence type="ECO:0000259" key="5">
    <source>
        <dbReference type="PROSITE" id="PS51078"/>
    </source>
</evidence>
<dbReference type="InterPro" id="IPR036388">
    <property type="entry name" value="WH-like_DNA-bd_sf"/>
</dbReference>
<gene>
    <name evidence="6" type="ORF">CLV56_2280</name>
</gene>
<dbReference type="Proteomes" id="UP000230842">
    <property type="component" value="Unassembled WGS sequence"/>
</dbReference>
<dbReference type="OrthoDB" id="3734039at2"/>
<name>A0A2M9BJA1_9ACTN</name>
<feature type="domain" description="HTH iclR-type" evidence="4">
    <location>
        <begin position="23"/>
        <end position="83"/>
    </location>
</feature>
<feature type="domain" description="IclR-ED" evidence="5">
    <location>
        <begin position="84"/>
        <end position="261"/>
    </location>
</feature>
<dbReference type="PROSITE" id="PS51078">
    <property type="entry name" value="ICLR_ED"/>
    <property type="match status" value="1"/>
</dbReference>
<reference evidence="6 7" key="1">
    <citation type="submission" date="2017-11" db="EMBL/GenBank/DDBJ databases">
        <title>Genomic Encyclopedia of Archaeal and Bacterial Type Strains, Phase II (KMG-II): From Individual Species to Whole Genera.</title>
        <authorList>
            <person name="Goeker M."/>
        </authorList>
    </citation>
    <scope>NUCLEOTIDE SEQUENCE [LARGE SCALE GENOMIC DNA]</scope>
    <source>
        <strain evidence="6 7">DSM 27763</strain>
    </source>
</reference>
<evidence type="ECO:0000256" key="2">
    <source>
        <dbReference type="ARBA" id="ARBA00023125"/>
    </source>
</evidence>
<organism evidence="6 7">
    <name type="scientific">Mumia flava</name>
    <dbReference type="NCBI Taxonomy" id="1348852"/>
    <lineage>
        <taxon>Bacteria</taxon>
        <taxon>Bacillati</taxon>
        <taxon>Actinomycetota</taxon>
        <taxon>Actinomycetes</taxon>
        <taxon>Propionibacteriales</taxon>
        <taxon>Nocardioidaceae</taxon>
        <taxon>Mumia</taxon>
    </lineage>
</organism>
<keyword evidence="1" id="KW-0805">Transcription regulation</keyword>
<dbReference type="GO" id="GO:0045892">
    <property type="term" value="P:negative regulation of DNA-templated transcription"/>
    <property type="evidence" value="ECO:0007669"/>
    <property type="project" value="TreeGrafter"/>
</dbReference>
<dbReference type="RefSeq" id="WP_100414836.1">
    <property type="nucleotide sequence ID" value="NZ_PGEZ01000001.1"/>
</dbReference>
<keyword evidence="3" id="KW-0804">Transcription</keyword>
<accession>A0A2M9BJA1</accession>